<sequence length="260" mass="29525">MSSNGQGFDDPYHSSSWSGYPQPGSWNETPRYTPSVSSYASSSSASHVSGSSYGSQSRYTHSAGGLTPYDEFGMPQAYSETPAPSQYSALSTFHQGIMQQQNASPPSSHMLYCEFQPWTGCREQFRLDDVDSWIRHTEEIHLQGEYPAVCVCWFCDDFNFNVGPRCPDPGQNFSHRMRHIAHHMLHDAYRFEQRRPDFSFVDHLYRSGRITLQNFQQATSASEGPRIGNVYPAGWRPAREEPDVVVAGSGRRRRQQGRHR</sequence>
<name>A0AAI9ZWY5_9PEZI</name>
<protein>
    <submittedName>
        <fullName evidence="2">Uncharacterized protein</fullName>
    </submittedName>
</protein>
<dbReference type="EMBL" id="JAHMHQ010000005">
    <property type="protein sequence ID" value="KAK1639739.1"/>
    <property type="molecule type" value="Genomic_DNA"/>
</dbReference>
<dbReference type="GeneID" id="85478367"/>
<feature type="compositionally biased region" description="Low complexity" evidence="1">
    <location>
        <begin position="35"/>
        <end position="54"/>
    </location>
</feature>
<organism evidence="2 3">
    <name type="scientific">Colletotrichum phormii</name>
    <dbReference type="NCBI Taxonomy" id="359342"/>
    <lineage>
        <taxon>Eukaryota</taxon>
        <taxon>Fungi</taxon>
        <taxon>Dikarya</taxon>
        <taxon>Ascomycota</taxon>
        <taxon>Pezizomycotina</taxon>
        <taxon>Sordariomycetes</taxon>
        <taxon>Hypocreomycetidae</taxon>
        <taxon>Glomerellales</taxon>
        <taxon>Glomerellaceae</taxon>
        <taxon>Colletotrichum</taxon>
        <taxon>Colletotrichum acutatum species complex</taxon>
    </lineage>
</organism>
<evidence type="ECO:0000313" key="3">
    <source>
        <dbReference type="Proteomes" id="UP001243989"/>
    </source>
</evidence>
<reference evidence="2" key="1">
    <citation type="submission" date="2021-06" db="EMBL/GenBank/DDBJ databases">
        <title>Comparative genomics, transcriptomics and evolutionary studies reveal genomic signatures of adaptation to plant cell wall in hemibiotrophic fungi.</title>
        <authorList>
            <consortium name="DOE Joint Genome Institute"/>
            <person name="Baroncelli R."/>
            <person name="Diaz J.F."/>
            <person name="Benocci T."/>
            <person name="Peng M."/>
            <person name="Battaglia E."/>
            <person name="Haridas S."/>
            <person name="Andreopoulos W."/>
            <person name="Labutti K."/>
            <person name="Pangilinan J."/>
            <person name="Floch G.L."/>
            <person name="Makela M.R."/>
            <person name="Henrissat B."/>
            <person name="Grigoriev I.V."/>
            <person name="Crouch J.A."/>
            <person name="De Vries R.P."/>
            <person name="Sukno S.A."/>
            <person name="Thon M.R."/>
        </authorList>
    </citation>
    <scope>NUCLEOTIDE SEQUENCE</scope>
    <source>
        <strain evidence="2">CBS 102054</strain>
    </source>
</reference>
<accession>A0AAI9ZWY5</accession>
<dbReference type="RefSeq" id="XP_060448346.1">
    <property type="nucleotide sequence ID" value="XM_060593505.1"/>
</dbReference>
<keyword evidence="3" id="KW-1185">Reference proteome</keyword>
<feature type="compositionally biased region" description="Polar residues" evidence="1">
    <location>
        <begin position="13"/>
        <end position="34"/>
    </location>
</feature>
<comment type="caution">
    <text evidence="2">The sequence shown here is derived from an EMBL/GenBank/DDBJ whole genome shotgun (WGS) entry which is preliminary data.</text>
</comment>
<dbReference type="AlphaFoldDB" id="A0AAI9ZWY5"/>
<proteinExistence type="predicted"/>
<dbReference type="Proteomes" id="UP001243989">
    <property type="component" value="Unassembled WGS sequence"/>
</dbReference>
<feature type="region of interest" description="Disordered" evidence="1">
    <location>
        <begin position="1"/>
        <end position="54"/>
    </location>
</feature>
<evidence type="ECO:0000313" key="2">
    <source>
        <dbReference type="EMBL" id="KAK1639739.1"/>
    </source>
</evidence>
<feature type="region of interest" description="Disordered" evidence="1">
    <location>
        <begin position="241"/>
        <end position="260"/>
    </location>
</feature>
<feature type="region of interest" description="Disordered" evidence="1">
    <location>
        <begin position="216"/>
        <end position="235"/>
    </location>
</feature>
<feature type="compositionally biased region" description="Basic residues" evidence="1">
    <location>
        <begin position="250"/>
        <end position="260"/>
    </location>
</feature>
<evidence type="ECO:0000256" key="1">
    <source>
        <dbReference type="SAM" id="MobiDB-lite"/>
    </source>
</evidence>
<gene>
    <name evidence="2" type="ORF">BDP81DRAFT_459124</name>
</gene>